<organism evidence="1 2">
    <name type="scientific">Roseateles toxinivorans</name>
    <dbReference type="NCBI Taxonomy" id="270368"/>
    <lineage>
        <taxon>Bacteria</taxon>
        <taxon>Pseudomonadati</taxon>
        <taxon>Pseudomonadota</taxon>
        <taxon>Betaproteobacteria</taxon>
        <taxon>Burkholderiales</taxon>
        <taxon>Sphaerotilaceae</taxon>
        <taxon>Roseateles</taxon>
    </lineage>
</organism>
<protein>
    <recommendedName>
        <fullName evidence="3">TIGR04255 family protein</fullName>
    </recommendedName>
</protein>
<dbReference type="AlphaFoldDB" id="A0A4R6QK13"/>
<dbReference type="InParanoid" id="A0A4R6QK13"/>
<accession>A0A4R6QK13</accession>
<comment type="caution">
    <text evidence="1">The sequence shown here is derived from an EMBL/GenBank/DDBJ whole genome shotgun (WGS) entry which is preliminary data.</text>
</comment>
<dbReference type="EMBL" id="SNXS01000005">
    <property type="protein sequence ID" value="TDP63243.1"/>
    <property type="molecule type" value="Genomic_DNA"/>
</dbReference>
<evidence type="ECO:0000313" key="2">
    <source>
        <dbReference type="Proteomes" id="UP000295361"/>
    </source>
</evidence>
<name>A0A4R6QK13_9BURK</name>
<evidence type="ECO:0008006" key="3">
    <source>
        <dbReference type="Google" id="ProtNLM"/>
    </source>
</evidence>
<reference evidence="1 2" key="1">
    <citation type="submission" date="2019-03" db="EMBL/GenBank/DDBJ databases">
        <title>Genomic Encyclopedia of Type Strains, Phase IV (KMG-IV): sequencing the most valuable type-strain genomes for metagenomic binning, comparative biology and taxonomic classification.</title>
        <authorList>
            <person name="Goeker M."/>
        </authorList>
    </citation>
    <scope>NUCLEOTIDE SEQUENCE [LARGE SCALE GENOMIC DNA]</scope>
    <source>
        <strain evidence="1 2">DSM 16998</strain>
    </source>
</reference>
<keyword evidence="2" id="KW-1185">Reference proteome</keyword>
<dbReference type="Proteomes" id="UP000295361">
    <property type="component" value="Unassembled WGS sequence"/>
</dbReference>
<evidence type="ECO:0000313" key="1">
    <source>
        <dbReference type="EMBL" id="TDP63243.1"/>
    </source>
</evidence>
<sequence>MAIVRKFTIGVQPFAKMFRVYGKGGEVVDAVLRLRTKGLHDDFFSEVVVSNDRTAFRLSSEDQLNSLQLTDENFTFTKDYYEANTSFDFKKVLDEFRLIWSAVNAVLNIQDVRRIGMVAEYRYSAETKSASGWLREKLTKLETQLLTEKFQLRFEERAPASDGLAPDPKKADFINYIYNFYDASMDASHPSPGSIDVNLDVQRYFAPVINSSVPDEILKLHKHFEKAEGHLDDKVKAFGAMSHGKK</sequence>
<gene>
    <name evidence="1" type="ORF">DES47_105247</name>
</gene>
<proteinExistence type="predicted"/>